<reference evidence="1" key="1">
    <citation type="submission" date="2025-08" db="UniProtKB">
        <authorList>
            <consortium name="Ensembl"/>
        </authorList>
    </citation>
    <scope>IDENTIFICATION</scope>
</reference>
<dbReference type="Proteomes" id="UP000694421">
    <property type="component" value="Unplaced"/>
</dbReference>
<organism evidence="1 2">
    <name type="scientific">Salvator merianae</name>
    <name type="common">Argentine black and white tegu</name>
    <name type="synonym">Tupinambis merianae</name>
    <dbReference type="NCBI Taxonomy" id="96440"/>
    <lineage>
        <taxon>Eukaryota</taxon>
        <taxon>Metazoa</taxon>
        <taxon>Chordata</taxon>
        <taxon>Craniata</taxon>
        <taxon>Vertebrata</taxon>
        <taxon>Euteleostomi</taxon>
        <taxon>Lepidosauria</taxon>
        <taxon>Squamata</taxon>
        <taxon>Bifurcata</taxon>
        <taxon>Unidentata</taxon>
        <taxon>Episquamata</taxon>
        <taxon>Laterata</taxon>
        <taxon>Teiioidea</taxon>
        <taxon>Teiidae</taxon>
        <taxon>Salvator</taxon>
    </lineage>
</organism>
<proteinExistence type="predicted"/>
<dbReference type="AlphaFoldDB" id="A0A8D0C6I4"/>
<name>A0A8D0C6I4_SALMN</name>
<dbReference type="Ensembl" id="ENSSMRT00000021011.1">
    <property type="protein sequence ID" value="ENSSMRP00000017945.1"/>
    <property type="gene ID" value="ENSSMRG00000013988.1"/>
</dbReference>
<accession>A0A8D0C6I4</accession>
<evidence type="ECO:0000313" key="2">
    <source>
        <dbReference type="Proteomes" id="UP000694421"/>
    </source>
</evidence>
<evidence type="ECO:0000313" key="1">
    <source>
        <dbReference type="Ensembl" id="ENSSMRP00000017945.1"/>
    </source>
</evidence>
<keyword evidence="2" id="KW-1185">Reference proteome</keyword>
<protein>
    <submittedName>
        <fullName evidence="1">Uncharacterized protein</fullName>
    </submittedName>
</protein>
<dbReference type="GeneTree" id="ENSGT01030000236313"/>
<sequence length="67" mass="7338">AQPLPRPPGTCIIGPSHCSLLFGYVGIDAVLDQMRMKTIKRGIEFNIMVVGEPRCPLPCLEDTEAIQ</sequence>
<reference evidence="1" key="2">
    <citation type="submission" date="2025-09" db="UniProtKB">
        <authorList>
            <consortium name="Ensembl"/>
        </authorList>
    </citation>
    <scope>IDENTIFICATION</scope>
</reference>